<name>A0A8S4QLQ0_9NEOP</name>
<keyword evidence="2" id="KW-1185">Reference proteome</keyword>
<evidence type="ECO:0000313" key="2">
    <source>
        <dbReference type="Proteomes" id="UP000838756"/>
    </source>
</evidence>
<accession>A0A8S4QLQ0</accession>
<dbReference type="AlphaFoldDB" id="A0A8S4QLQ0"/>
<protein>
    <submittedName>
        <fullName evidence="1">Jg14929 protein</fullName>
    </submittedName>
</protein>
<organism evidence="1 2">
    <name type="scientific">Pararge aegeria aegeria</name>
    <dbReference type="NCBI Taxonomy" id="348720"/>
    <lineage>
        <taxon>Eukaryota</taxon>
        <taxon>Metazoa</taxon>
        <taxon>Ecdysozoa</taxon>
        <taxon>Arthropoda</taxon>
        <taxon>Hexapoda</taxon>
        <taxon>Insecta</taxon>
        <taxon>Pterygota</taxon>
        <taxon>Neoptera</taxon>
        <taxon>Endopterygota</taxon>
        <taxon>Lepidoptera</taxon>
        <taxon>Glossata</taxon>
        <taxon>Ditrysia</taxon>
        <taxon>Papilionoidea</taxon>
        <taxon>Nymphalidae</taxon>
        <taxon>Satyrinae</taxon>
        <taxon>Satyrini</taxon>
        <taxon>Parargina</taxon>
        <taxon>Pararge</taxon>
    </lineage>
</organism>
<dbReference type="EMBL" id="CAKXAJ010008878">
    <property type="protein sequence ID" value="CAH2210997.1"/>
    <property type="molecule type" value="Genomic_DNA"/>
</dbReference>
<reference evidence="1" key="1">
    <citation type="submission" date="2022-03" db="EMBL/GenBank/DDBJ databases">
        <authorList>
            <person name="Lindestad O."/>
        </authorList>
    </citation>
    <scope>NUCLEOTIDE SEQUENCE</scope>
</reference>
<evidence type="ECO:0000313" key="1">
    <source>
        <dbReference type="EMBL" id="CAH2210997.1"/>
    </source>
</evidence>
<comment type="caution">
    <text evidence="1">The sequence shown here is derived from an EMBL/GenBank/DDBJ whole genome shotgun (WGS) entry which is preliminary data.</text>
</comment>
<gene>
    <name evidence="1" type="primary">jg14929</name>
    <name evidence="1" type="ORF">PAEG_LOCUS2845</name>
</gene>
<sequence>MSGKNAYFEILPIAIELSGYKLPLKFAIRRLATHGGRRSLIVLRHLLRPLGEGSDNVLSLSRSTPSHSSPSQAGHTFKVCCAVSSKQSSQWCHQAIASDLYDTFTSQPIDVHCWR</sequence>
<proteinExistence type="predicted"/>
<dbReference type="Proteomes" id="UP000838756">
    <property type="component" value="Unassembled WGS sequence"/>
</dbReference>